<proteinExistence type="predicted"/>
<dbReference type="AlphaFoldDB" id="A0A8J2J4K4"/>
<evidence type="ECO:0000313" key="2">
    <source>
        <dbReference type="Proteomes" id="UP000708208"/>
    </source>
</evidence>
<evidence type="ECO:0000313" key="1">
    <source>
        <dbReference type="EMBL" id="CAG7667429.1"/>
    </source>
</evidence>
<sequence>MNSNLRRNSNHQRISMPAIFSLSRTLSEITAAN</sequence>
<accession>A0A8J2J4K4</accession>
<keyword evidence="2" id="KW-1185">Reference proteome</keyword>
<comment type="caution">
    <text evidence="1">The sequence shown here is derived from an EMBL/GenBank/DDBJ whole genome shotgun (WGS) entry which is preliminary data.</text>
</comment>
<dbReference type="EMBL" id="CAJVCH010009982">
    <property type="protein sequence ID" value="CAG7667429.1"/>
    <property type="molecule type" value="Genomic_DNA"/>
</dbReference>
<gene>
    <name evidence="1" type="ORF">AFUS01_LOCUS1779</name>
</gene>
<name>A0A8J2J4K4_9HEXA</name>
<reference evidence="1" key="1">
    <citation type="submission" date="2021-06" db="EMBL/GenBank/DDBJ databases">
        <authorList>
            <person name="Hodson N. C."/>
            <person name="Mongue J. A."/>
            <person name="Jaron S. K."/>
        </authorList>
    </citation>
    <scope>NUCLEOTIDE SEQUENCE</scope>
</reference>
<organism evidence="1 2">
    <name type="scientific">Allacma fusca</name>
    <dbReference type="NCBI Taxonomy" id="39272"/>
    <lineage>
        <taxon>Eukaryota</taxon>
        <taxon>Metazoa</taxon>
        <taxon>Ecdysozoa</taxon>
        <taxon>Arthropoda</taxon>
        <taxon>Hexapoda</taxon>
        <taxon>Collembola</taxon>
        <taxon>Symphypleona</taxon>
        <taxon>Sminthuridae</taxon>
        <taxon>Allacma</taxon>
    </lineage>
</organism>
<feature type="non-terminal residue" evidence="1">
    <location>
        <position position="1"/>
    </location>
</feature>
<protein>
    <submittedName>
        <fullName evidence="1">Uncharacterized protein</fullName>
    </submittedName>
</protein>
<dbReference type="Proteomes" id="UP000708208">
    <property type="component" value="Unassembled WGS sequence"/>
</dbReference>